<evidence type="ECO:0000256" key="1">
    <source>
        <dbReference type="SAM" id="SignalP"/>
    </source>
</evidence>
<accession>A0A5J4NBQ0</accession>
<dbReference type="Proteomes" id="UP000324629">
    <property type="component" value="Unassembled WGS sequence"/>
</dbReference>
<comment type="caution">
    <text evidence="2">The sequence shown here is derived from an EMBL/GenBank/DDBJ whole genome shotgun (WGS) entry which is preliminary data.</text>
</comment>
<gene>
    <name evidence="2" type="ORF">DEA37_0012203</name>
</gene>
<name>A0A5J4NBQ0_9TREM</name>
<reference evidence="2 3" key="1">
    <citation type="journal article" date="2019" name="Gigascience">
        <title>Whole-genome sequence of the oriental lung fluke Paragonimus westermani.</title>
        <authorList>
            <person name="Oey H."/>
            <person name="Zakrzewski M."/>
            <person name="Narain K."/>
            <person name="Devi K.R."/>
            <person name="Agatsuma T."/>
            <person name="Nawaratna S."/>
            <person name="Gobert G.N."/>
            <person name="Jones M.K."/>
            <person name="Ragan M.A."/>
            <person name="McManus D.P."/>
            <person name="Krause L."/>
        </authorList>
    </citation>
    <scope>NUCLEOTIDE SEQUENCE [LARGE SCALE GENOMIC DNA]</scope>
    <source>
        <strain evidence="2 3">IND2009</strain>
    </source>
</reference>
<feature type="chain" id="PRO_5023855169" evidence="1">
    <location>
        <begin position="23"/>
        <end position="57"/>
    </location>
</feature>
<feature type="non-terminal residue" evidence="2">
    <location>
        <position position="57"/>
    </location>
</feature>
<evidence type="ECO:0000313" key="2">
    <source>
        <dbReference type="EMBL" id="KAA3672658.1"/>
    </source>
</evidence>
<dbReference type="AlphaFoldDB" id="A0A5J4NBQ0"/>
<feature type="signal peptide" evidence="1">
    <location>
        <begin position="1"/>
        <end position="22"/>
    </location>
</feature>
<keyword evidence="3" id="KW-1185">Reference proteome</keyword>
<sequence>MSLGLKATAFLAVPIIFPVTNSTPPPRDPCGQNVDSAGSTVPDVMVSVRHDLLACTD</sequence>
<organism evidence="2 3">
    <name type="scientific">Paragonimus westermani</name>
    <dbReference type="NCBI Taxonomy" id="34504"/>
    <lineage>
        <taxon>Eukaryota</taxon>
        <taxon>Metazoa</taxon>
        <taxon>Spiralia</taxon>
        <taxon>Lophotrochozoa</taxon>
        <taxon>Platyhelminthes</taxon>
        <taxon>Trematoda</taxon>
        <taxon>Digenea</taxon>
        <taxon>Plagiorchiida</taxon>
        <taxon>Troglotremata</taxon>
        <taxon>Troglotrematidae</taxon>
        <taxon>Paragonimus</taxon>
    </lineage>
</organism>
<proteinExistence type="predicted"/>
<keyword evidence="1" id="KW-0732">Signal</keyword>
<dbReference type="EMBL" id="QNGE01004670">
    <property type="protein sequence ID" value="KAA3672658.1"/>
    <property type="molecule type" value="Genomic_DNA"/>
</dbReference>
<protein>
    <submittedName>
        <fullName evidence="2">Uncharacterized protein</fullName>
    </submittedName>
</protein>
<evidence type="ECO:0000313" key="3">
    <source>
        <dbReference type="Proteomes" id="UP000324629"/>
    </source>
</evidence>